<feature type="chain" id="PRO_5022689176" evidence="1">
    <location>
        <begin position="20"/>
        <end position="204"/>
    </location>
</feature>
<evidence type="ECO:0000313" key="4">
    <source>
        <dbReference type="Proteomes" id="UP000323708"/>
    </source>
</evidence>
<gene>
    <name evidence="3" type="ORF">F0M18_09190</name>
</gene>
<dbReference type="RefSeq" id="WP_149611099.1">
    <property type="nucleotide sequence ID" value="NZ_VTUX01000003.1"/>
</dbReference>
<dbReference type="Proteomes" id="UP000323708">
    <property type="component" value="Unassembled WGS sequence"/>
</dbReference>
<keyword evidence="4" id="KW-1185">Reference proteome</keyword>
<evidence type="ECO:0000259" key="2">
    <source>
        <dbReference type="Pfam" id="PF03886"/>
    </source>
</evidence>
<proteinExistence type="predicted"/>
<feature type="signal peptide" evidence="1">
    <location>
        <begin position="1"/>
        <end position="19"/>
    </location>
</feature>
<dbReference type="SUPFAM" id="SSF159594">
    <property type="entry name" value="XCC0632-like"/>
    <property type="match status" value="1"/>
</dbReference>
<name>A0A5B0X0L5_9GAMM</name>
<organism evidence="3 4">
    <name type="scientific">Pseudohalioglobus sediminis</name>
    <dbReference type="NCBI Taxonomy" id="2606449"/>
    <lineage>
        <taxon>Bacteria</taxon>
        <taxon>Pseudomonadati</taxon>
        <taxon>Pseudomonadota</taxon>
        <taxon>Gammaproteobacteria</taxon>
        <taxon>Cellvibrionales</taxon>
        <taxon>Halieaceae</taxon>
        <taxon>Pseudohalioglobus</taxon>
    </lineage>
</organism>
<dbReference type="InterPro" id="IPR005586">
    <property type="entry name" value="ABC_trans_aux"/>
</dbReference>
<comment type="caution">
    <text evidence="3">The sequence shown here is derived from an EMBL/GenBank/DDBJ whole genome shotgun (WGS) entry which is preliminary data.</text>
</comment>
<evidence type="ECO:0000313" key="3">
    <source>
        <dbReference type="EMBL" id="KAA1192816.1"/>
    </source>
</evidence>
<dbReference type="Gene3D" id="3.40.50.10610">
    <property type="entry name" value="ABC-type transport auxiliary lipoprotein component"/>
    <property type="match status" value="1"/>
</dbReference>
<dbReference type="AlphaFoldDB" id="A0A5B0X0L5"/>
<accession>A0A5B0X0L5</accession>
<evidence type="ECO:0000256" key="1">
    <source>
        <dbReference type="SAM" id="SignalP"/>
    </source>
</evidence>
<sequence>MTLPWRTIAWPLLIATLLAACGTTPQSHHYLLTAAEAPLPSGDSPTLGIGPISLSAYLNRNALVRRSGSNQLELSTTERWGEPLEDGITRVLGLNLAGLLQTKSVVRYPWHPARAPQYGIKVHVLEMDATADSATLVVEWLVYRPADASAIDRQLSRQSSPLPGPDADSNTLASLYSDMLLALSEDIAATIRARDAQSPADSTE</sequence>
<dbReference type="PROSITE" id="PS51257">
    <property type="entry name" value="PROKAR_LIPOPROTEIN"/>
    <property type="match status" value="1"/>
</dbReference>
<protein>
    <submittedName>
        <fullName evidence="3">Membrane integrity-associated transporter subunit PqiC</fullName>
    </submittedName>
</protein>
<dbReference type="EMBL" id="VTUX01000003">
    <property type="protein sequence ID" value="KAA1192816.1"/>
    <property type="molecule type" value="Genomic_DNA"/>
</dbReference>
<dbReference type="Pfam" id="PF03886">
    <property type="entry name" value="ABC_trans_aux"/>
    <property type="match status" value="1"/>
</dbReference>
<keyword evidence="1" id="KW-0732">Signal</keyword>
<reference evidence="3 4" key="1">
    <citation type="submission" date="2019-09" db="EMBL/GenBank/DDBJ databases">
        <authorList>
            <person name="Chen X.-Y."/>
        </authorList>
    </citation>
    <scope>NUCLEOTIDE SEQUENCE [LARGE SCALE GENOMIC DNA]</scope>
    <source>
        <strain evidence="3 4">NY5</strain>
    </source>
</reference>
<feature type="domain" description="ABC-type transport auxiliary lipoprotein component" evidence="2">
    <location>
        <begin position="30"/>
        <end position="188"/>
    </location>
</feature>